<evidence type="ECO:0000259" key="7">
    <source>
        <dbReference type="Pfam" id="PF04130"/>
    </source>
</evidence>
<name>A0A0L0GA66_9EUKA</name>
<keyword evidence="3 5" id="KW-0493">Microtubule</keyword>
<dbReference type="Proteomes" id="UP000054560">
    <property type="component" value="Unassembled WGS sequence"/>
</dbReference>
<dbReference type="GO" id="GO:0031122">
    <property type="term" value="P:cytoplasmic microtubule organization"/>
    <property type="evidence" value="ECO:0007669"/>
    <property type="project" value="TreeGrafter"/>
</dbReference>
<dbReference type="GO" id="GO:0043015">
    <property type="term" value="F:gamma-tubulin binding"/>
    <property type="evidence" value="ECO:0007669"/>
    <property type="project" value="InterPro"/>
</dbReference>
<dbReference type="GO" id="GO:0000278">
    <property type="term" value="P:mitotic cell cycle"/>
    <property type="evidence" value="ECO:0007669"/>
    <property type="project" value="TreeGrafter"/>
</dbReference>
<dbReference type="OrthoDB" id="5860513at2759"/>
<dbReference type="InterPro" id="IPR040457">
    <property type="entry name" value="GCP_C"/>
</dbReference>
<evidence type="ECO:0000313" key="9">
    <source>
        <dbReference type="Proteomes" id="UP000054560"/>
    </source>
</evidence>
<evidence type="ECO:0000256" key="1">
    <source>
        <dbReference type="ARBA" id="ARBA00010337"/>
    </source>
</evidence>
<feature type="region of interest" description="Disordered" evidence="6">
    <location>
        <begin position="83"/>
        <end position="108"/>
    </location>
</feature>
<dbReference type="GO" id="GO:0051011">
    <property type="term" value="F:microtubule minus-end binding"/>
    <property type="evidence" value="ECO:0007669"/>
    <property type="project" value="TreeGrafter"/>
</dbReference>
<keyword evidence="4 5" id="KW-0206">Cytoskeleton</keyword>
<dbReference type="GO" id="GO:0051321">
    <property type="term" value="P:meiotic cell cycle"/>
    <property type="evidence" value="ECO:0007669"/>
    <property type="project" value="TreeGrafter"/>
</dbReference>
<dbReference type="GO" id="GO:0051225">
    <property type="term" value="P:spindle assembly"/>
    <property type="evidence" value="ECO:0007669"/>
    <property type="project" value="TreeGrafter"/>
</dbReference>
<comment type="subcellular location">
    <subcellularLocation>
        <location evidence="5">Cytoplasm</location>
        <location evidence="5">Cytoskeleton</location>
        <location evidence="5">Microtubule organizing center</location>
    </subcellularLocation>
</comment>
<dbReference type="GO" id="GO:0005874">
    <property type="term" value="C:microtubule"/>
    <property type="evidence" value="ECO:0007669"/>
    <property type="project" value="UniProtKB-KW"/>
</dbReference>
<accession>A0A0L0GA66</accession>
<dbReference type="EMBL" id="KQ241677">
    <property type="protein sequence ID" value="KNC85927.1"/>
    <property type="molecule type" value="Genomic_DNA"/>
</dbReference>
<feature type="compositionally biased region" description="Basic and acidic residues" evidence="6">
    <location>
        <begin position="84"/>
        <end position="108"/>
    </location>
</feature>
<dbReference type="Gene3D" id="1.20.120.1900">
    <property type="entry name" value="Gamma-tubulin complex, C-terminal domain"/>
    <property type="match status" value="1"/>
</dbReference>
<dbReference type="RefSeq" id="XP_014159829.1">
    <property type="nucleotide sequence ID" value="XM_014304354.1"/>
</dbReference>
<keyword evidence="9" id="KW-1185">Reference proteome</keyword>
<dbReference type="InterPro" id="IPR007259">
    <property type="entry name" value="GCP"/>
</dbReference>
<organism evidence="8 9">
    <name type="scientific">Sphaeroforma arctica JP610</name>
    <dbReference type="NCBI Taxonomy" id="667725"/>
    <lineage>
        <taxon>Eukaryota</taxon>
        <taxon>Ichthyosporea</taxon>
        <taxon>Ichthyophonida</taxon>
        <taxon>Sphaeroforma</taxon>
    </lineage>
</organism>
<keyword evidence="2 5" id="KW-0963">Cytoplasm</keyword>
<evidence type="ECO:0000256" key="6">
    <source>
        <dbReference type="SAM" id="MobiDB-lite"/>
    </source>
</evidence>
<sequence length="187" mass="21251">MRQYYLMVEVIEASSETLRKSMQKAKDLDQVIDAHNKFLSEVVTNSLLGDVTSELFAMIKTIAGNILGFCQFLENFRAVATQEHTTRQQAETDRIERGSRGEWATSRKDTAAEEEKMAVFSQDIKRFSSKVSRFNNNFRSRAKILVELLNESQSPSMRSLATRLDFSGYFSSVKQSADGFQSYSDAQ</sequence>
<dbReference type="STRING" id="667725.A0A0L0GA66"/>
<dbReference type="PANTHER" id="PTHR19302">
    <property type="entry name" value="GAMMA TUBULIN COMPLEX PROTEIN"/>
    <property type="match status" value="1"/>
</dbReference>
<dbReference type="GO" id="GO:0000930">
    <property type="term" value="C:gamma-tubulin complex"/>
    <property type="evidence" value="ECO:0007669"/>
    <property type="project" value="TreeGrafter"/>
</dbReference>
<dbReference type="GeneID" id="25902423"/>
<dbReference type="eggNOG" id="KOG2000">
    <property type="taxonomic scope" value="Eukaryota"/>
</dbReference>
<protein>
    <recommendedName>
        <fullName evidence="5">Spindle pole body component</fullName>
    </recommendedName>
</protein>
<dbReference type="AlphaFoldDB" id="A0A0L0GA66"/>
<evidence type="ECO:0000256" key="5">
    <source>
        <dbReference type="RuleBase" id="RU363050"/>
    </source>
</evidence>
<dbReference type="Pfam" id="PF04130">
    <property type="entry name" value="GCP_C_terminal"/>
    <property type="match status" value="1"/>
</dbReference>
<reference evidence="8 9" key="1">
    <citation type="submission" date="2011-02" db="EMBL/GenBank/DDBJ databases">
        <title>The Genome Sequence of Sphaeroforma arctica JP610.</title>
        <authorList>
            <consortium name="The Broad Institute Genome Sequencing Platform"/>
            <person name="Russ C."/>
            <person name="Cuomo C."/>
            <person name="Young S.K."/>
            <person name="Zeng Q."/>
            <person name="Gargeya S."/>
            <person name="Alvarado L."/>
            <person name="Berlin A."/>
            <person name="Chapman S.B."/>
            <person name="Chen Z."/>
            <person name="Freedman E."/>
            <person name="Gellesch M."/>
            <person name="Goldberg J."/>
            <person name="Griggs A."/>
            <person name="Gujja S."/>
            <person name="Heilman E."/>
            <person name="Heiman D."/>
            <person name="Howarth C."/>
            <person name="Mehta T."/>
            <person name="Neiman D."/>
            <person name="Pearson M."/>
            <person name="Roberts A."/>
            <person name="Saif S."/>
            <person name="Shea T."/>
            <person name="Shenoy N."/>
            <person name="Sisk P."/>
            <person name="Stolte C."/>
            <person name="Sykes S."/>
            <person name="White J."/>
            <person name="Yandava C."/>
            <person name="Burger G."/>
            <person name="Gray M.W."/>
            <person name="Holland P.W.H."/>
            <person name="King N."/>
            <person name="Lang F.B.F."/>
            <person name="Roger A.J."/>
            <person name="Ruiz-Trillo I."/>
            <person name="Haas B."/>
            <person name="Nusbaum C."/>
            <person name="Birren B."/>
        </authorList>
    </citation>
    <scope>NUCLEOTIDE SEQUENCE [LARGE SCALE GENOMIC DNA]</scope>
    <source>
        <strain evidence="8 9">JP610</strain>
    </source>
</reference>
<proteinExistence type="inferred from homology"/>
<dbReference type="GO" id="GO:0000922">
    <property type="term" value="C:spindle pole"/>
    <property type="evidence" value="ECO:0007669"/>
    <property type="project" value="InterPro"/>
</dbReference>
<dbReference type="GO" id="GO:0007020">
    <property type="term" value="P:microtubule nucleation"/>
    <property type="evidence" value="ECO:0007669"/>
    <property type="project" value="InterPro"/>
</dbReference>
<evidence type="ECO:0000256" key="2">
    <source>
        <dbReference type="ARBA" id="ARBA00022490"/>
    </source>
</evidence>
<comment type="similarity">
    <text evidence="1 5">Belongs to the TUBGCP family.</text>
</comment>
<dbReference type="InterPro" id="IPR042241">
    <property type="entry name" value="GCP_C_sf"/>
</dbReference>
<evidence type="ECO:0000256" key="4">
    <source>
        <dbReference type="ARBA" id="ARBA00023212"/>
    </source>
</evidence>
<gene>
    <name evidence="8" type="ORF">SARC_01919</name>
</gene>
<feature type="domain" description="Gamma tubulin complex component C-terminal" evidence="7">
    <location>
        <begin position="3"/>
        <end position="170"/>
    </location>
</feature>
<evidence type="ECO:0000313" key="8">
    <source>
        <dbReference type="EMBL" id="KNC85927.1"/>
    </source>
</evidence>
<evidence type="ECO:0000256" key="3">
    <source>
        <dbReference type="ARBA" id="ARBA00022701"/>
    </source>
</evidence>